<organism evidence="1 2">
    <name type="scientific">Puccinia graminis f. sp. tritici</name>
    <dbReference type="NCBI Taxonomy" id="56615"/>
    <lineage>
        <taxon>Eukaryota</taxon>
        <taxon>Fungi</taxon>
        <taxon>Dikarya</taxon>
        <taxon>Basidiomycota</taxon>
        <taxon>Pucciniomycotina</taxon>
        <taxon>Pucciniomycetes</taxon>
        <taxon>Pucciniales</taxon>
        <taxon>Pucciniaceae</taxon>
        <taxon>Puccinia</taxon>
    </lineage>
</organism>
<evidence type="ECO:0000313" key="2">
    <source>
        <dbReference type="Proteomes" id="UP000325313"/>
    </source>
</evidence>
<reference evidence="1 2" key="1">
    <citation type="submission" date="2019-05" db="EMBL/GenBank/DDBJ databases">
        <title>Emergence of the Ug99 lineage of the wheat stem rust pathogen through somatic hybridization.</title>
        <authorList>
            <person name="Li F."/>
            <person name="Upadhyaya N.M."/>
            <person name="Sperschneider J."/>
            <person name="Matny O."/>
            <person name="Nguyen-Phuc H."/>
            <person name="Mago R."/>
            <person name="Raley C."/>
            <person name="Miller M.E."/>
            <person name="Silverstein K.A.T."/>
            <person name="Henningsen E."/>
            <person name="Hirsch C.D."/>
            <person name="Visser B."/>
            <person name="Pretorius Z.A."/>
            <person name="Steffenson B.J."/>
            <person name="Schwessinger B."/>
            <person name="Dodds P.N."/>
            <person name="Figueroa M."/>
        </authorList>
    </citation>
    <scope>NUCLEOTIDE SEQUENCE [LARGE SCALE GENOMIC DNA]</scope>
    <source>
        <strain evidence="1 2">Ug99</strain>
    </source>
</reference>
<comment type="caution">
    <text evidence="1">The sequence shown here is derived from an EMBL/GenBank/DDBJ whole genome shotgun (WGS) entry which is preliminary data.</text>
</comment>
<dbReference type="Proteomes" id="UP000325313">
    <property type="component" value="Unassembled WGS sequence"/>
</dbReference>
<gene>
    <name evidence="1" type="ORF">PGTUg99_026916</name>
</gene>
<evidence type="ECO:0000313" key="1">
    <source>
        <dbReference type="EMBL" id="KAA1107045.1"/>
    </source>
</evidence>
<protein>
    <submittedName>
        <fullName evidence="1">Uncharacterized protein</fullName>
    </submittedName>
</protein>
<name>A0A5B0Q1I0_PUCGR</name>
<dbReference type="AlphaFoldDB" id="A0A5B0Q1I0"/>
<dbReference type="EMBL" id="VDEP01000308">
    <property type="protein sequence ID" value="KAA1107045.1"/>
    <property type="molecule type" value="Genomic_DNA"/>
</dbReference>
<proteinExistence type="predicted"/>
<accession>A0A5B0Q1I0</accession>
<sequence length="56" mass="6556">MNRLAANWALKLFSPWRLAGRKSWVFDWTVTVHNIEEEKKLTARNPTTAEGNRTSR</sequence>